<organism evidence="1 2">
    <name type="scientific">Riccia sorocarpa</name>
    <dbReference type="NCBI Taxonomy" id="122646"/>
    <lineage>
        <taxon>Eukaryota</taxon>
        <taxon>Viridiplantae</taxon>
        <taxon>Streptophyta</taxon>
        <taxon>Embryophyta</taxon>
        <taxon>Marchantiophyta</taxon>
        <taxon>Marchantiopsida</taxon>
        <taxon>Marchantiidae</taxon>
        <taxon>Marchantiales</taxon>
        <taxon>Ricciaceae</taxon>
        <taxon>Riccia</taxon>
    </lineage>
</organism>
<accession>A0ABD3GUM2</accession>
<proteinExistence type="predicted"/>
<dbReference type="AlphaFoldDB" id="A0ABD3GUM2"/>
<evidence type="ECO:0000313" key="1">
    <source>
        <dbReference type="EMBL" id="KAL3682122.1"/>
    </source>
</evidence>
<dbReference type="EMBL" id="JBJQOH010000006">
    <property type="protein sequence ID" value="KAL3682122.1"/>
    <property type="molecule type" value="Genomic_DNA"/>
</dbReference>
<keyword evidence="2" id="KW-1185">Reference proteome</keyword>
<comment type="caution">
    <text evidence="1">The sequence shown here is derived from an EMBL/GenBank/DDBJ whole genome shotgun (WGS) entry which is preliminary data.</text>
</comment>
<gene>
    <name evidence="1" type="ORF">R1sor_000144</name>
</gene>
<reference evidence="1 2" key="1">
    <citation type="submission" date="2024-09" db="EMBL/GenBank/DDBJ databases">
        <title>Chromosome-scale assembly of Riccia sorocarpa.</title>
        <authorList>
            <person name="Paukszto L."/>
        </authorList>
    </citation>
    <scope>NUCLEOTIDE SEQUENCE [LARGE SCALE GENOMIC DNA]</scope>
    <source>
        <strain evidence="1">LP-2024</strain>
        <tissue evidence="1">Aerial parts of the thallus</tissue>
    </source>
</reference>
<evidence type="ECO:0000313" key="2">
    <source>
        <dbReference type="Proteomes" id="UP001633002"/>
    </source>
</evidence>
<sequence>MEATDLNALSVNESTGYPLLPDFGPPGGFLKRLQSELRGKYFHSVLSVRDMSGVDLEQAVAFEKAYAESVCVALETRFTDNSIMSCFKILNPRQVPTTAMGIRDWGFKEMDNLCEFFGQSKSSEDGISRPALIEASSIKSEVLKWSMKIFFKKQ</sequence>
<name>A0ABD3GUM2_9MARC</name>
<dbReference type="Proteomes" id="UP001633002">
    <property type="component" value="Unassembled WGS sequence"/>
</dbReference>
<protein>
    <submittedName>
        <fullName evidence="1">Uncharacterized protein</fullName>
    </submittedName>
</protein>